<proteinExistence type="predicted"/>
<sequence>MRVLVTGASGPAGRTLLDQLRARGIWAIGTDLLPRRRRGDVEILRSLPALDPGYVAQLRAMVEALDVDLVLPTVQEELPIVAAVGLPQAVIGPSAAVDVAHDKWLTALVLSQGGVAVPRTVCGGALSAALIDWVGRPFVTKPRVSRGGRGVVVHRSWPPTVLLDDDQLLAEFLPGAEYAPNVFIADDPADDVVVVLRKTGLKGGEVGNATGVARVEFPRVGVLAVDAARALGLHGPADVDIRLRADGTPCVIEVNARFGANSAAAPEVLDAVLAAARKAVPA</sequence>
<dbReference type="EMBL" id="BAABLV010000016">
    <property type="protein sequence ID" value="GAA4894172.1"/>
    <property type="molecule type" value="Genomic_DNA"/>
</dbReference>
<keyword evidence="1" id="KW-0547">Nucleotide-binding</keyword>
<dbReference type="InterPro" id="IPR011761">
    <property type="entry name" value="ATP-grasp"/>
</dbReference>
<dbReference type="RefSeq" id="WP_345579674.1">
    <property type="nucleotide sequence ID" value="NZ_BAABLV010000016.1"/>
</dbReference>
<evidence type="ECO:0000313" key="3">
    <source>
        <dbReference type="EMBL" id="GAA4894172.1"/>
    </source>
</evidence>
<dbReference type="InterPro" id="IPR003806">
    <property type="entry name" value="ATP-grasp_PylC-type"/>
</dbReference>
<dbReference type="Pfam" id="PF02655">
    <property type="entry name" value="ATP-grasp_3"/>
    <property type="match status" value="1"/>
</dbReference>
<dbReference type="Proteomes" id="UP001501521">
    <property type="component" value="Unassembled WGS sequence"/>
</dbReference>
<dbReference type="Gene3D" id="3.30.470.20">
    <property type="entry name" value="ATP-grasp fold, B domain"/>
    <property type="match status" value="1"/>
</dbReference>
<name>A0ABP9F6N0_9ACTN</name>
<accession>A0ABP9F6N0</accession>
<keyword evidence="1" id="KW-0067">ATP-binding</keyword>
<feature type="domain" description="ATP-grasp" evidence="2">
    <location>
        <begin position="107"/>
        <end position="280"/>
    </location>
</feature>
<dbReference type="InterPro" id="IPR036291">
    <property type="entry name" value="NAD(P)-bd_dom_sf"/>
</dbReference>
<dbReference type="Gene3D" id="3.40.50.20">
    <property type="match status" value="1"/>
</dbReference>
<evidence type="ECO:0000259" key="2">
    <source>
        <dbReference type="PROSITE" id="PS50975"/>
    </source>
</evidence>
<evidence type="ECO:0000256" key="1">
    <source>
        <dbReference type="PROSITE-ProRule" id="PRU00409"/>
    </source>
</evidence>
<protein>
    <submittedName>
        <fullName evidence="3">ATP-grasp domain-containing protein</fullName>
    </submittedName>
</protein>
<dbReference type="SUPFAM" id="SSF56059">
    <property type="entry name" value="Glutathione synthetase ATP-binding domain-like"/>
    <property type="match status" value="1"/>
</dbReference>
<reference evidence="4" key="1">
    <citation type="journal article" date="2019" name="Int. J. Syst. Evol. Microbiol.">
        <title>The Global Catalogue of Microorganisms (GCM) 10K type strain sequencing project: providing services to taxonomists for standard genome sequencing and annotation.</title>
        <authorList>
            <consortium name="The Broad Institute Genomics Platform"/>
            <consortium name="The Broad Institute Genome Sequencing Center for Infectious Disease"/>
            <person name="Wu L."/>
            <person name="Ma J."/>
        </authorList>
    </citation>
    <scope>NUCLEOTIDE SEQUENCE [LARGE SCALE GENOMIC DNA]</scope>
    <source>
        <strain evidence="4">JCM 19125</strain>
    </source>
</reference>
<organism evidence="3 4">
    <name type="scientific">Tessaracoccus lubricantis</name>
    <dbReference type="NCBI Taxonomy" id="545543"/>
    <lineage>
        <taxon>Bacteria</taxon>
        <taxon>Bacillati</taxon>
        <taxon>Actinomycetota</taxon>
        <taxon>Actinomycetes</taxon>
        <taxon>Propionibacteriales</taxon>
        <taxon>Propionibacteriaceae</taxon>
        <taxon>Tessaracoccus</taxon>
    </lineage>
</organism>
<comment type="caution">
    <text evidence="3">The sequence shown here is derived from an EMBL/GenBank/DDBJ whole genome shotgun (WGS) entry which is preliminary data.</text>
</comment>
<evidence type="ECO:0000313" key="4">
    <source>
        <dbReference type="Proteomes" id="UP001501521"/>
    </source>
</evidence>
<dbReference type="SUPFAM" id="SSF51735">
    <property type="entry name" value="NAD(P)-binding Rossmann-fold domains"/>
    <property type="match status" value="1"/>
</dbReference>
<dbReference type="PROSITE" id="PS50975">
    <property type="entry name" value="ATP_GRASP"/>
    <property type="match status" value="1"/>
</dbReference>
<gene>
    <name evidence="3" type="ORF">GCM10025789_09220</name>
</gene>
<keyword evidence="4" id="KW-1185">Reference proteome</keyword>